<evidence type="ECO:0000313" key="5">
    <source>
        <dbReference type="Proteomes" id="UP000306050"/>
    </source>
</evidence>
<dbReference type="KEGG" id="sgra:EX895_002886"/>
<dbReference type="InterPro" id="IPR017853">
    <property type="entry name" value="GH"/>
</dbReference>
<sequence>MKLKLGVLTSIFSLALVVSAEAKKHHHHRGLHKEHEQEHEHENKYNAPKALELRSDESYHLMGLPWGCDPNCFKGLKSTRHTDITFYHHWQDGCVPELDKLGFEYVPTFWGPTKWSEWEKVKAELRHRPQPKYMLACNEPDVQGQADLGPQAAARLWMQELKPFADKGVQVGSPQVCWNMQWLEQFMSECHKLGCNISFIALHWYGSWHDFDKFTHWISSVHDAFHLPIWITEYGITQASGGSQHDIKDFHVRAVQWMRQQGYVKRSAWLGGFPVNQKPDPYPSSLNSYFNDDGSARDLLWWASHSGGGNSWLNLPGISKRKVAEEALNEKAYKDDDVKHHHQQYDEDHCDYKCQLREASLEKHHRKRKGFVYVDEKQVCVATPSKLDKEERRKLSTCFKQAGFLGRRQSVEVSEGHHEHTKVGTLKHDNTSA</sequence>
<keyword evidence="2" id="KW-0732">Signal</keyword>
<dbReference type="PANTHER" id="PTHR34154">
    <property type="entry name" value="ALKALI-SENSITIVE LINKAGE PROTEIN 1"/>
    <property type="match status" value="1"/>
</dbReference>
<keyword evidence="5" id="KW-1185">Reference proteome</keyword>
<dbReference type="RefSeq" id="XP_029740161.1">
    <property type="nucleotide sequence ID" value="XM_029883484.1"/>
</dbReference>
<dbReference type="GO" id="GO:0071966">
    <property type="term" value="P:fungal-type cell wall polysaccharide metabolic process"/>
    <property type="evidence" value="ECO:0007669"/>
    <property type="project" value="TreeGrafter"/>
</dbReference>
<name>A0A4U7KVH1_9BASI</name>
<protein>
    <recommendedName>
        <fullName evidence="3">Asl1-like glycosyl hydrolase catalytic domain-containing protein</fullName>
    </recommendedName>
</protein>
<dbReference type="InterPro" id="IPR053183">
    <property type="entry name" value="ASL1"/>
</dbReference>
<gene>
    <name evidence="4" type="ORF">EX895_002886</name>
</gene>
<dbReference type="FunFam" id="3.20.20.80:FF:000298">
    <property type="entry name" value="Chromosome 1, whole genome shotgun sequence"/>
    <property type="match status" value="1"/>
</dbReference>
<organism evidence="4 5">
    <name type="scientific">Sporisorium graminicola</name>
    <dbReference type="NCBI Taxonomy" id="280036"/>
    <lineage>
        <taxon>Eukaryota</taxon>
        <taxon>Fungi</taxon>
        <taxon>Dikarya</taxon>
        <taxon>Basidiomycota</taxon>
        <taxon>Ustilaginomycotina</taxon>
        <taxon>Ustilaginomycetes</taxon>
        <taxon>Ustilaginales</taxon>
        <taxon>Ustilaginaceae</taxon>
        <taxon>Sporisorium</taxon>
    </lineage>
</organism>
<dbReference type="AlphaFoldDB" id="A0A4U7KVH1"/>
<dbReference type="GeneID" id="40725781"/>
<dbReference type="EMBL" id="SRRM01000010">
    <property type="protein sequence ID" value="TKY88176.1"/>
    <property type="molecule type" value="Genomic_DNA"/>
</dbReference>
<feature type="region of interest" description="Disordered" evidence="1">
    <location>
        <begin position="410"/>
        <end position="433"/>
    </location>
</feature>
<accession>A0A4U7KVH1</accession>
<dbReference type="SUPFAM" id="SSF51445">
    <property type="entry name" value="(Trans)glycosidases"/>
    <property type="match status" value="1"/>
</dbReference>
<feature type="signal peptide" evidence="2">
    <location>
        <begin position="1"/>
        <end position="22"/>
    </location>
</feature>
<evidence type="ECO:0000256" key="2">
    <source>
        <dbReference type="SAM" id="SignalP"/>
    </source>
</evidence>
<dbReference type="Gene3D" id="3.20.20.80">
    <property type="entry name" value="Glycosidases"/>
    <property type="match status" value="1"/>
</dbReference>
<proteinExistence type="predicted"/>
<dbReference type="PANTHER" id="PTHR34154:SF3">
    <property type="entry name" value="ALKALI-SENSITIVE LINKAGE PROTEIN 1"/>
    <property type="match status" value="1"/>
</dbReference>
<dbReference type="GO" id="GO:0009277">
    <property type="term" value="C:fungal-type cell wall"/>
    <property type="evidence" value="ECO:0007669"/>
    <property type="project" value="TreeGrafter"/>
</dbReference>
<feature type="chain" id="PRO_5020801309" description="Asl1-like glycosyl hydrolase catalytic domain-containing protein" evidence="2">
    <location>
        <begin position="23"/>
        <end position="433"/>
    </location>
</feature>
<dbReference type="OrthoDB" id="5959761at2759"/>
<feature type="domain" description="Asl1-like glycosyl hydrolase catalytic" evidence="3">
    <location>
        <begin position="78"/>
        <end position="302"/>
    </location>
</feature>
<dbReference type="Pfam" id="PF11790">
    <property type="entry name" value="Glyco_hydro_cc"/>
    <property type="match status" value="1"/>
</dbReference>
<feature type="compositionally biased region" description="Basic and acidic residues" evidence="1">
    <location>
        <begin position="414"/>
        <end position="433"/>
    </location>
</feature>
<comment type="caution">
    <text evidence="4">The sequence shown here is derived from an EMBL/GenBank/DDBJ whole genome shotgun (WGS) entry which is preliminary data.</text>
</comment>
<reference evidence="4 5" key="1">
    <citation type="submission" date="2019-05" db="EMBL/GenBank/DDBJ databases">
        <title>Sporisorium graminicola CBS 10092 draft sequencing and annotation.</title>
        <authorList>
            <person name="Solano-Gonzalez S."/>
            <person name="Caddick M.X."/>
            <person name="Darby A."/>
        </authorList>
    </citation>
    <scope>NUCLEOTIDE SEQUENCE [LARGE SCALE GENOMIC DNA]</scope>
    <source>
        <strain evidence="4 5">CBS 10092</strain>
    </source>
</reference>
<evidence type="ECO:0000259" key="3">
    <source>
        <dbReference type="Pfam" id="PF11790"/>
    </source>
</evidence>
<dbReference type="InterPro" id="IPR024655">
    <property type="entry name" value="Asl1_glyco_hydro_catalytic"/>
</dbReference>
<evidence type="ECO:0000256" key="1">
    <source>
        <dbReference type="SAM" id="MobiDB-lite"/>
    </source>
</evidence>
<evidence type="ECO:0000313" key="4">
    <source>
        <dbReference type="EMBL" id="TKY88176.1"/>
    </source>
</evidence>
<dbReference type="Proteomes" id="UP000306050">
    <property type="component" value="Chromosome SGRAM_18"/>
</dbReference>